<comment type="caution">
    <text evidence="3">The sequence shown here is derived from an EMBL/GenBank/DDBJ whole genome shotgun (WGS) entry which is preliminary data.</text>
</comment>
<name>A8NJ63_COPC7</name>
<feature type="region of interest" description="Disordered" evidence="2">
    <location>
        <begin position="356"/>
        <end position="428"/>
    </location>
</feature>
<keyword evidence="1" id="KW-0175">Coiled coil</keyword>
<dbReference type="OrthoDB" id="2593174at2759"/>
<dbReference type="EMBL" id="AACS02000010">
    <property type="protein sequence ID" value="EAU87651.2"/>
    <property type="molecule type" value="Genomic_DNA"/>
</dbReference>
<feature type="compositionally biased region" description="Polar residues" evidence="2">
    <location>
        <begin position="1183"/>
        <end position="1194"/>
    </location>
</feature>
<feature type="coiled-coil region" evidence="1">
    <location>
        <begin position="749"/>
        <end position="1110"/>
    </location>
</feature>
<dbReference type="SUPFAM" id="SSF57997">
    <property type="entry name" value="Tropomyosin"/>
    <property type="match status" value="1"/>
</dbReference>
<proteinExistence type="predicted"/>
<dbReference type="HOGENOM" id="CLU_004950_0_0_1"/>
<dbReference type="STRING" id="240176.A8NJ63"/>
<feature type="compositionally biased region" description="Polar residues" evidence="2">
    <location>
        <begin position="1136"/>
        <end position="1147"/>
    </location>
</feature>
<sequence length="1313" mass="146178">MWSKITHALRPRQAQESSQSQGEVLSKVFEQHPNLSVFNPNDPNANTSSNPSPPPSPSKGGKRTVLKRISKLPPKEDNENAKTAGSLRLTKKSRPPLHFNTVGSNSQLSLPVDSHDDLSSSADISRRASFDMLKSSTDSNKASSSKSRTSIDVLRRPSLDLLRNEPSQDGGLLPSPALEERPAPMTPGFNDRMGSVRSILRDPKTPGTGQNVRFFSRDAYKVISPEQSMDTEDHFFAPPPPPKDDTPSFLERLHQTSPDGTSTPAVFRNGHNKSHSKSSRPSVSEVFSPLTNTAPLLEPPSQDGEQSMSLASPVPASKSGDLFEVSQSLNLPPFNPPGLDFDVHSPLFDQSIELDTSFDTSDVQPSVDGGRAQLTSTPFRSSDGSKGKERENTEEQDATNPIKPDISSTNQVPLPTTEPDESIFHAKDVPPRLPTPLHDRSQSFTMGQTVFYSMGDEDSRRSSKGSPAYASSDLKDMSFSSSSTSSKRESFTSATKSRARAISDTVLQNMLRSTKSPPEADINDESSDNLVVYAPPVAEPDPFSAHASTYYTPQVMIPVTPPQHSKQHVRKTSKEESLIYSLQTQLAIQNDLCQQYEIDLRARDEMVNTLTQKLSDVEKEDNKRRATLRNWKKKVQELERACRQLEEEVDSSRQMSFERSVMDEASGEALRMLHRQIAALERDRADQLKREEMLKEEIAHLETLVKDRSEDVSHLKEMLWNRDESERELQVGLREAKEQMDQLGNVSLAVIDEDELKRLMEEKQQATEDERARHRVAELTWQQEKEELTMKIESLEVEKAACEEEVEKVKSQLKARDDEFAVLKSELEAQWSNTESMSSQIDTLMREKHEVESEKDQLQKTLAELEARIDSMSMDYNDLVNKNAQLESDLQDAFNKNNDAEMDYDDVVNRNSELESQVSELQEDHQKMERDLGESEARVEQLNRRISLLEEEVQLNKDIVSRTQETIRKRDAEIEEYSNRVAEQVAESERLQEELSTMRREYNRLLDEQSRADHSMSNQEIENSKRIEQLIKQKAEVDVELDASRDKIAALQDEVERLRRQVHTLKQDSADNEVEVGRLRKQHAADKEDIMGLNMALDAKQQELELIKRQLGVRGTAGATPAQSASATRTHRRDSSVFSATPISRPQSALSDSAESASAVRPRKRSSERPPSSASATRPSTALGRSTRINTATKSSSAGSMGPPASVTKPRSSVSSSAATPKPLGRSSSMKPSSTATSPTSTPIPHRRVSSAVVAIEQRASGSTVASKGALSRMGRVTSPVSSVPEVAEKENVDDSLGMTPTLSSRRRVAVPT</sequence>
<feature type="compositionally biased region" description="Basic and acidic residues" evidence="2">
    <location>
        <begin position="242"/>
        <end position="254"/>
    </location>
</feature>
<dbReference type="OMA" id="KDPFGAH"/>
<feature type="region of interest" description="Disordered" evidence="2">
    <location>
        <begin position="1"/>
        <end position="121"/>
    </location>
</feature>
<dbReference type="InParanoid" id="A8NJ63"/>
<evidence type="ECO:0000256" key="2">
    <source>
        <dbReference type="SAM" id="MobiDB-lite"/>
    </source>
</evidence>
<feature type="region of interest" description="Disordered" evidence="2">
    <location>
        <begin position="133"/>
        <end position="212"/>
    </location>
</feature>
<dbReference type="Gene3D" id="1.10.287.1490">
    <property type="match status" value="1"/>
</dbReference>
<dbReference type="VEuPathDB" id="FungiDB:CC1G_09112"/>
<dbReference type="InterPro" id="IPR018159">
    <property type="entry name" value="Spectrin/alpha-actinin"/>
</dbReference>
<evidence type="ECO:0000313" key="3">
    <source>
        <dbReference type="EMBL" id="EAU87651.2"/>
    </source>
</evidence>
<dbReference type="GeneID" id="6010660"/>
<accession>A8NJ63</accession>
<dbReference type="RefSeq" id="XP_001834155.2">
    <property type="nucleotide sequence ID" value="XM_001834103.2"/>
</dbReference>
<feature type="compositionally biased region" description="Low complexity" evidence="2">
    <location>
        <begin position="279"/>
        <end position="289"/>
    </location>
</feature>
<protein>
    <submittedName>
        <fullName evidence="3">Uncharacterized protein</fullName>
    </submittedName>
</protein>
<feature type="compositionally biased region" description="Polar residues" evidence="2">
    <location>
        <begin position="255"/>
        <end position="264"/>
    </location>
</feature>
<feature type="region of interest" description="Disordered" evidence="2">
    <location>
        <begin position="1114"/>
        <end position="1313"/>
    </location>
</feature>
<dbReference type="KEGG" id="cci:CC1G_09112"/>
<feature type="compositionally biased region" description="Basic and acidic residues" evidence="2">
    <location>
        <begin position="383"/>
        <end position="393"/>
    </location>
</feature>
<dbReference type="PANTHER" id="PTHR23159:SF60">
    <property type="entry name" value="SPINDLE ASSEMBLY ABNORMAL PROTEIN 4"/>
    <property type="match status" value="1"/>
</dbReference>
<feature type="coiled-coil region" evidence="1">
    <location>
        <begin position="628"/>
        <end position="697"/>
    </location>
</feature>
<feature type="compositionally biased region" description="Basic residues" evidence="2">
    <location>
        <begin position="60"/>
        <end position="70"/>
    </location>
</feature>
<gene>
    <name evidence="3" type="ORF">CC1G_09112</name>
</gene>
<feature type="compositionally biased region" description="Polar residues" evidence="2">
    <location>
        <begin position="373"/>
        <end position="382"/>
    </location>
</feature>
<dbReference type="PANTHER" id="PTHR23159">
    <property type="entry name" value="CENTROSOMAL PROTEIN 2"/>
    <property type="match status" value="1"/>
</dbReference>
<keyword evidence="4" id="KW-1185">Reference proteome</keyword>
<feature type="region of interest" description="Disordered" evidence="2">
    <location>
        <begin position="453"/>
        <end position="498"/>
    </location>
</feature>
<feature type="region of interest" description="Disordered" evidence="2">
    <location>
        <begin position="224"/>
        <end position="321"/>
    </location>
</feature>
<dbReference type="Proteomes" id="UP000001861">
    <property type="component" value="Unassembled WGS sequence"/>
</dbReference>
<evidence type="ECO:0000256" key="1">
    <source>
        <dbReference type="SAM" id="Coils"/>
    </source>
</evidence>
<dbReference type="CDD" id="cd00176">
    <property type="entry name" value="SPEC"/>
    <property type="match status" value="1"/>
</dbReference>
<evidence type="ECO:0000313" key="4">
    <source>
        <dbReference type="Proteomes" id="UP000001861"/>
    </source>
</evidence>
<dbReference type="eggNOG" id="ENOG502SDST">
    <property type="taxonomic scope" value="Eukaryota"/>
</dbReference>
<feature type="compositionally biased region" description="Low complexity" evidence="2">
    <location>
        <begin position="39"/>
        <end position="50"/>
    </location>
</feature>
<feature type="compositionally biased region" description="Polar residues" evidence="2">
    <location>
        <begin position="14"/>
        <end position="23"/>
    </location>
</feature>
<feature type="compositionally biased region" description="Low complexity" evidence="2">
    <location>
        <begin position="134"/>
        <end position="150"/>
    </location>
</feature>
<feature type="compositionally biased region" description="Low complexity" evidence="2">
    <location>
        <begin position="1195"/>
        <end position="1244"/>
    </location>
</feature>
<dbReference type="SUPFAM" id="SSF90257">
    <property type="entry name" value="Myosin rod fragments"/>
    <property type="match status" value="1"/>
</dbReference>
<feature type="compositionally biased region" description="Low complexity" evidence="2">
    <location>
        <begin position="1169"/>
        <end position="1182"/>
    </location>
</feature>
<reference evidence="3 4" key="1">
    <citation type="journal article" date="2010" name="Proc. Natl. Acad. Sci. U.S.A.">
        <title>Insights into evolution of multicellular fungi from the assembled chromosomes of the mushroom Coprinopsis cinerea (Coprinus cinereus).</title>
        <authorList>
            <person name="Stajich J.E."/>
            <person name="Wilke S.K."/>
            <person name="Ahren D."/>
            <person name="Au C.H."/>
            <person name="Birren B.W."/>
            <person name="Borodovsky M."/>
            <person name="Burns C."/>
            <person name="Canback B."/>
            <person name="Casselton L.A."/>
            <person name="Cheng C.K."/>
            <person name="Deng J."/>
            <person name="Dietrich F.S."/>
            <person name="Fargo D.C."/>
            <person name="Farman M.L."/>
            <person name="Gathman A.C."/>
            <person name="Goldberg J."/>
            <person name="Guigo R."/>
            <person name="Hoegger P.J."/>
            <person name="Hooker J.B."/>
            <person name="Huggins A."/>
            <person name="James T.Y."/>
            <person name="Kamada T."/>
            <person name="Kilaru S."/>
            <person name="Kodira C."/>
            <person name="Kues U."/>
            <person name="Kupfer D."/>
            <person name="Kwan H.S."/>
            <person name="Lomsadze A."/>
            <person name="Li W."/>
            <person name="Lilly W.W."/>
            <person name="Ma L.J."/>
            <person name="Mackey A.J."/>
            <person name="Manning G."/>
            <person name="Martin F."/>
            <person name="Muraguchi H."/>
            <person name="Natvig D.O."/>
            <person name="Palmerini H."/>
            <person name="Ramesh M.A."/>
            <person name="Rehmeyer C.J."/>
            <person name="Roe B.A."/>
            <person name="Shenoy N."/>
            <person name="Stanke M."/>
            <person name="Ter-Hovhannisyan V."/>
            <person name="Tunlid A."/>
            <person name="Velagapudi R."/>
            <person name="Vision T.J."/>
            <person name="Zeng Q."/>
            <person name="Zolan M.E."/>
            <person name="Pukkila P.J."/>
        </authorList>
    </citation>
    <scope>NUCLEOTIDE SEQUENCE [LARGE SCALE GENOMIC DNA]</scope>
    <source>
        <strain evidence="4">Okayama-7 / 130 / ATCC MYA-4618 / FGSC 9003</strain>
    </source>
</reference>
<feature type="compositionally biased region" description="Low complexity" evidence="2">
    <location>
        <begin position="1148"/>
        <end position="1159"/>
    </location>
</feature>
<organism evidence="3 4">
    <name type="scientific">Coprinopsis cinerea (strain Okayama-7 / 130 / ATCC MYA-4618 / FGSC 9003)</name>
    <name type="common">Inky cap fungus</name>
    <name type="synonym">Hormographiella aspergillata</name>
    <dbReference type="NCBI Taxonomy" id="240176"/>
    <lineage>
        <taxon>Eukaryota</taxon>
        <taxon>Fungi</taxon>
        <taxon>Dikarya</taxon>
        <taxon>Basidiomycota</taxon>
        <taxon>Agaricomycotina</taxon>
        <taxon>Agaricomycetes</taxon>
        <taxon>Agaricomycetidae</taxon>
        <taxon>Agaricales</taxon>
        <taxon>Agaricineae</taxon>
        <taxon>Psathyrellaceae</taxon>
        <taxon>Coprinopsis</taxon>
    </lineage>
</organism>